<comment type="similarity">
    <text evidence="1 4 5">Belongs to the bacterial ribosomal protein bL21 family.</text>
</comment>
<gene>
    <name evidence="4 6" type="primary">rpl21</name>
</gene>
<evidence type="ECO:0000256" key="3">
    <source>
        <dbReference type="ARBA" id="ARBA00023274"/>
    </source>
</evidence>
<dbReference type="GO" id="GO:0005840">
    <property type="term" value="C:ribosome"/>
    <property type="evidence" value="ECO:0007669"/>
    <property type="project" value="UniProtKB-KW"/>
</dbReference>
<dbReference type="GO" id="GO:1990904">
    <property type="term" value="C:ribonucleoprotein complex"/>
    <property type="evidence" value="ECO:0007669"/>
    <property type="project" value="UniProtKB-KW"/>
</dbReference>
<comment type="subcellular location">
    <subcellularLocation>
        <location evidence="4">Plastid</location>
        <location evidence="4">Chloroplast</location>
    </subcellularLocation>
</comment>
<dbReference type="InterPro" id="IPR028909">
    <property type="entry name" value="bL21-like"/>
</dbReference>
<accession>A0A3G5CUQ3</accession>
<dbReference type="InterPro" id="IPR001787">
    <property type="entry name" value="Ribosomal_bL21"/>
</dbReference>
<dbReference type="GO" id="GO:0006412">
    <property type="term" value="P:translation"/>
    <property type="evidence" value="ECO:0007669"/>
    <property type="project" value="UniProtKB-UniRule"/>
</dbReference>
<keyword evidence="2 4" id="KW-0689">Ribosomal protein</keyword>
<evidence type="ECO:0000256" key="5">
    <source>
        <dbReference type="RuleBase" id="RU000563"/>
    </source>
</evidence>
<comment type="subunit">
    <text evidence="4 5">Part of the 50S ribosomal subunit.</text>
</comment>
<sequence length="137" mass="16175">MFFETGKRKCKNWEERTKVNKYAIIDIEGKQLRVEPGRFYDICHFNDHLNLWGINTKFSINRILLFRDGSNIHVGSPWVNNAVIKGRILHSCFKDKLAIRKISSKRNKKLRISGYKENMIRLTIDSINFNCRTLSSR</sequence>
<dbReference type="GeneID" id="38747571"/>
<dbReference type="NCBIfam" id="TIGR00061">
    <property type="entry name" value="L21"/>
    <property type="match status" value="1"/>
</dbReference>
<keyword evidence="6" id="KW-0150">Chloroplast</keyword>
<geneLocation type="chloroplast" evidence="6"/>
<evidence type="ECO:0000256" key="2">
    <source>
        <dbReference type="ARBA" id="ARBA00022980"/>
    </source>
</evidence>
<name>A0A3G5CUQ3_9MONI</name>
<comment type="function">
    <text evidence="4 5">This protein binds to 23S rRNA.</text>
</comment>
<protein>
    <recommendedName>
        <fullName evidence="4">Large ribosomal subunit protein bL21c</fullName>
    </recommendedName>
</protein>
<keyword evidence="6" id="KW-0934">Plastid</keyword>
<dbReference type="GO" id="GO:0019843">
    <property type="term" value="F:rRNA binding"/>
    <property type="evidence" value="ECO:0007669"/>
    <property type="project" value="UniProtKB-UniRule"/>
</dbReference>
<dbReference type="Pfam" id="PF00829">
    <property type="entry name" value="Ribosomal_L21p"/>
    <property type="match status" value="1"/>
</dbReference>
<keyword evidence="4" id="KW-0694">RNA-binding</keyword>
<reference evidence="6" key="1">
    <citation type="journal article" date="2018" name="Genome Biol. Evol.">
        <title>Mobile Elements Shape Plastome Evolution in Ferns.</title>
        <authorList>
            <person name="Robison T.A."/>
            <person name="Grusz A.L."/>
            <person name="Wolf P.G."/>
            <person name="Mower J.P."/>
            <person name="Fauskee B.D."/>
            <person name="Sosa K."/>
            <person name="Schuettpelz E.L."/>
        </authorList>
    </citation>
    <scope>NUCLEOTIDE SEQUENCE</scope>
</reference>
<evidence type="ECO:0000256" key="1">
    <source>
        <dbReference type="ARBA" id="ARBA00008563"/>
    </source>
</evidence>
<dbReference type="AlphaFoldDB" id="A0A3G5CUQ3"/>
<evidence type="ECO:0000313" key="6">
    <source>
        <dbReference type="EMBL" id="AYW16641.1"/>
    </source>
</evidence>
<dbReference type="RefSeq" id="YP_009549492.1">
    <property type="nucleotide sequence ID" value="NC_040219.1"/>
</dbReference>
<organism evidence="6">
    <name type="scientific">Vittaria appalachiana</name>
    <dbReference type="NCBI Taxonomy" id="57323"/>
    <lineage>
        <taxon>Eukaryota</taxon>
        <taxon>Viridiplantae</taxon>
        <taxon>Streptophyta</taxon>
        <taxon>Embryophyta</taxon>
        <taxon>Tracheophyta</taxon>
        <taxon>Polypodiopsida</taxon>
        <taxon>Polypodiidae</taxon>
        <taxon>Polypodiales</taxon>
        <taxon>Pteridineae</taxon>
        <taxon>Pteridaceae</taxon>
        <taxon>Vittarioideae</taxon>
        <taxon>Vittaria</taxon>
    </lineage>
</organism>
<keyword evidence="3 4" id="KW-0687">Ribonucleoprotein</keyword>
<dbReference type="GO" id="GO:0009507">
    <property type="term" value="C:chloroplast"/>
    <property type="evidence" value="ECO:0007669"/>
    <property type="project" value="UniProtKB-SubCell"/>
</dbReference>
<dbReference type="EMBL" id="MH173091">
    <property type="protein sequence ID" value="AYW16641.1"/>
    <property type="molecule type" value="Genomic_DNA"/>
</dbReference>
<dbReference type="SUPFAM" id="SSF141091">
    <property type="entry name" value="L21p-like"/>
    <property type="match status" value="1"/>
</dbReference>
<proteinExistence type="inferred from homology"/>
<keyword evidence="4" id="KW-0699">rRNA-binding</keyword>
<dbReference type="HAMAP" id="MF_01363">
    <property type="entry name" value="Ribosomal_bL21"/>
    <property type="match status" value="1"/>
</dbReference>
<evidence type="ECO:0000256" key="4">
    <source>
        <dbReference type="HAMAP-Rule" id="MF_01363"/>
    </source>
</evidence>
<dbReference type="GO" id="GO:0003735">
    <property type="term" value="F:structural constituent of ribosome"/>
    <property type="evidence" value="ECO:0007669"/>
    <property type="project" value="InterPro"/>
</dbReference>
<dbReference type="InterPro" id="IPR036164">
    <property type="entry name" value="bL21-like_sf"/>
</dbReference>